<evidence type="ECO:0000256" key="7">
    <source>
        <dbReference type="ARBA" id="ARBA00022840"/>
    </source>
</evidence>
<feature type="region of interest" description="Disordered" evidence="13">
    <location>
        <begin position="259"/>
        <end position="293"/>
    </location>
</feature>
<name>A0AAE0LHI1_9CHLO</name>
<gene>
    <name evidence="18" type="ORF">CYMTET_6818</name>
</gene>
<keyword evidence="7" id="KW-0067">ATP-binding</keyword>
<feature type="domain" description="ABC transporter" evidence="16">
    <location>
        <begin position="1624"/>
        <end position="1860"/>
    </location>
</feature>
<dbReference type="CDD" id="cd18580">
    <property type="entry name" value="ABC_6TM_ABCC_D2"/>
    <property type="match status" value="1"/>
</dbReference>
<evidence type="ECO:0000256" key="12">
    <source>
        <dbReference type="SAM" id="Coils"/>
    </source>
</evidence>
<dbReference type="FunFam" id="1.20.1560.10:FF:000013">
    <property type="entry name" value="ABC transporter C family member 2"/>
    <property type="match status" value="1"/>
</dbReference>
<evidence type="ECO:0000256" key="11">
    <source>
        <dbReference type="ARBA" id="ARBA00023172"/>
    </source>
</evidence>
<comment type="similarity">
    <text evidence="2">Belongs to the ABC transporter superfamily. ABCC family. Conjugate transporter (TC 3.A.1.208) subfamily.</text>
</comment>
<evidence type="ECO:0000256" key="8">
    <source>
        <dbReference type="ARBA" id="ARBA00022989"/>
    </source>
</evidence>
<dbReference type="Gene3D" id="1.20.1560.10">
    <property type="entry name" value="ABC transporter type 1, transmembrane domain"/>
    <property type="match status" value="1"/>
</dbReference>
<dbReference type="GO" id="GO:0006310">
    <property type="term" value="P:DNA recombination"/>
    <property type="evidence" value="ECO:0007669"/>
    <property type="project" value="UniProtKB-KW"/>
</dbReference>
<dbReference type="Proteomes" id="UP001190700">
    <property type="component" value="Unassembled WGS sequence"/>
</dbReference>
<evidence type="ECO:0000256" key="5">
    <source>
        <dbReference type="ARBA" id="ARBA00022737"/>
    </source>
</evidence>
<dbReference type="CDD" id="cd09275">
    <property type="entry name" value="RNase_HI_RT_DIRS1"/>
    <property type="match status" value="1"/>
</dbReference>
<evidence type="ECO:0000256" key="4">
    <source>
        <dbReference type="ARBA" id="ARBA00022692"/>
    </source>
</evidence>
<dbReference type="SUPFAM" id="SSF47823">
    <property type="entry name" value="lambda integrase-like, N-terminal domain"/>
    <property type="match status" value="1"/>
</dbReference>
<dbReference type="PROSITE" id="PS50878">
    <property type="entry name" value="RT_POL"/>
    <property type="match status" value="1"/>
</dbReference>
<evidence type="ECO:0000256" key="9">
    <source>
        <dbReference type="ARBA" id="ARBA00023125"/>
    </source>
</evidence>
<dbReference type="InterPro" id="IPR003439">
    <property type="entry name" value="ABC_transporter-like_ATP-bd"/>
</dbReference>
<dbReference type="InterPro" id="IPR036640">
    <property type="entry name" value="ABC1_TM_sf"/>
</dbReference>
<keyword evidence="10 14" id="KW-0472">Membrane</keyword>
<dbReference type="InterPro" id="IPR017871">
    <property type="entry name" value="ABC_transporter-like_CS"/>
</dbReference>
<keyword evidence="8 14" id="KW-1133">Transmembrane helix</keyword>
<dbReference type="PROSITE" id="PS50929">
    <property type="entry name" value="ABC_TM1F"/>
    <property type="match status" value="1"/>
</dbReference>
<evidence type="ECO:0000256" key="13">
    <source>
        <dbReference type="SAM" id="MobiDB-lite"/>
    </source>
</evidence>
<dbReference type="Pfam" id="PF00078">
    <property type="entry name" value="RVT_1"/>
    <property type="match status" value="1"/>
</dbReference>
<dbReference type="InterPro" id="IPR003593">
    <property type="entry name" value="AAA+_ATPase"/>
</dbReference>
<dbReference type="Gene3D" id="1.10.443.10">
    <property type="entry name" value="Intergrase catalytic core"/>
    <property type="match status" value="1"/>
</dbReference>
<evidence type="ECO:0000313" key="19">
    <source>
        <dbReference type="Proteomes" id="UP001190700"/>
    </source>
</evidence>
<dbReference type="GO" id="GO:0003677">
    <property type="term" value="F:DNA binding"/>
    <property type="evidence" value="ECO:0007669"/>
    <property type="project" value="UniProtKB-KW"/>
</dbReference>
<dbReference type="InterPro" id="IPR044726">
    <property type="entry name" value="ABCC_6TM_D2"/>
</dbReference>
<feature type="transmembrane region" description="Helical" evidence="14">
    <location>
        <begin position="1432"/>
        <end position="1456"/>
    </location>
</feature>
<dbReference type="FunFam" id="3.40.50.300:FF:000163">
    <property type="entry name" value="Multidrug resistance-associated protein member 4"/>
    <property type="match status" value="1"/>
</dbReference>
<dbReference type="InterPro" id="IPR050173">
    <property type="entry name" value="ABC_transporter_C-like"/>
</dbReference>
<evidence type="ECO:0000313" key="18">
    <source>
        <dbReference type="EMBL" id="KAK3285586.1"/>
    </source>
</evidence>
<accession>A0AAE0LHI1</accession>
<dbReference type="GO" id="GO:0005774">
    <property type="term" value="C:vacuolar membrane"/>
    <property type="evidence" value="ECO:0007669"/>
    <property type="project" value="UniProtKB-SubCell"/>
</dbReference>
<dbReference type="Gene3D" id="3.10.10.10">
    <property type="entry name" value="HIV Type 1 Reverse Transcriptase, subunit A, domain 1"/>
    <property type="match status" value="1"/>
</dbReference>
<evidence type="ECO:0000256" key="3">
    <source>
        <dbReference type="ARBA" id="ARBA00022448"/>
    </source>
</evidence>
<feature type="coiled-coil region" evidence="12">
    <location>
        <begin position="38"/>
        <end position="65"/>
    </location>
</feature>
<dbReference type="SUPFAM" id="SSF56349">
    <property type="entry name" value="DNA breaking-rejoining enzymes"/>
    <property type="match status" value="1"/>
</dbReference>
<feature type="domain" description="Reverse transcriptase" evidence="15">
    <location>
        <begin position="341"/>
        <end position="562"/>
    </location>
</feature>
<dbReference type="PANTHER" id="PTHR24223">
    <property type="entry name" value="ATP-BINDING CASSETTE SUB-FAMILY C"/>
    <property type="match status" value="1"/>
</dbReference>
<dbReference type="InterPro" id="IPR027417">
    <property type="entry name" value="P-loop_NTPase"/>
</dbReference>
<organism evidence="18 19">
    <name type="scientific">Cymbomonas tetramitiformis</name>
    <dbReference type="NCBI Taxonomy" id="36881"/>
    <lineage>
        <taxon>Eukaryota</taxon>
        <taxon>Viridiplantae</taxon>
        <taxon>Chlorophyta</taxon>
        <taxon>Pyramimonadophyceae</taxon>
        <taxon>Pyramimonadales</taxon>
        <taxon>Pyramimonadaceae</taxon>
        <taxon>Cymbomonas</taxon>
    </lineage>
</organism>
<dbReference type="SMART" id="SM00382">
    <property type="entry name" value="AAA"/>
    <property type="match status" value="1"/>
</dbReference>
<dbReference type="GO" id="GO:0140359">
    <property type="term" value="F:ABC-type transporter activity"/>
    <property type="evidence" value="ECO:0007669"/>
    <property type="project" value="InterPro"/>
</dbReference>
<keyword evidence="9" id="KW-0238">DNA-binding</keyword>
<dbReference type="Gene3D" id="1.10.150.130">
    <property type="match status" value="1"/>
</dbReference>
<dbReference type="SUPFAM" id="SSF52540">
    <property type="entry name" value="P-loop containing nucleoside triphosphate hydrolases"/>
    <property type="match status" value="1"/>
</dbReference>
<keyword evidence="3" id="KW-0813">Transport</keyword>
<evidence type="ECO:0000259" key="16">
    <source>
        <dbReference type="PROSITE" id="PS50893"/>
    </source>
</evidence>
<evidence type="ECO:0000256" key="14">
    <source>
        <dbReference type="SAM" id="Phobius"/>
    </source>
</evidence>
<dbReference type="PROSITE" id="PS50893">
    <property type="entry name" value="ABC_TRANSPORTER_2"/>
    <property type="match status" value="1"/>
</dbReference>
<comment type="caution">
    <text evidence="18">The sequence shown here is derived from an EMBL/GenBank/DDBJ whole genome shotgun (WGS) entry which is preliminary data.</text>
</comment>
<dbReference type="CDD" id="cd03244">
    <property type="entry name" value="ABCC_MRP_domain2"/>
    <property type="match status" value="1"/>
</dbReference>
<dbReference type="CDD" id="cd20404">
    <property type="entry name" value="Tudor_Agenet_AtEML-like"/>
    <property type="match status" value="1"/>
</dbReference>
<dbReference type="EMBL" id="LGRX02001763">
    <property type="protein sequence ID" value="KAK3285586.1"/>
    <property type="molecule type" value="Genomic_DNA"/>
</dbReference>
<dbReference type="Gene3D" id="2.30.30.140">
    <property type="match status" value="1"/>
</dbReference>
<dbReference type="SUPFAM" id="SSF90123">
    <property type="entry name" value="ABC transporter transmembrane region"/>
    <property type="match status" value="1"/>
</dbReference>
<dbReference type="InterPro" id="IPR000477">
    <property type="entry name" value="RT_dom"/>
</dbReference>
<feature type="domain" description="ABC transmembrane type-1" evidence="17">
    <location>
        <begin position="1369"/>
        <end position="1581"/>
    </location>
</feature>
<dbReference type="GO" id="GO:0005524">
    <property type="term" value="F:ATP binding"/>
    <property type="evidence" value="ECO:0007669"/>
    <property type="project" value="UniProtKB-KW"/>
</dbReference>
<dbReference type="InterPro" id="IPR043128">
    <property type="entry name" value="Rev_trsase/Diguanyl_cyclase"/>
</dbReference>
<feature type="compositionally biased region" description="Gly residues" evidence="13">
    <location>
        <begin position="272"/>
        <end position="289"/>
    </location>
</feature>
<dbReference type="InterPro" id="IPR010998">
    <property type="entry name" value="Integrase_recombinase_N"/>
</dbReference>
<keyword evidence="12" id="KW-0175">Coiled coil</keyword>
<dbReference type="InterPro" id="IPR013762">
    <property type="entry name" value="Integrase-like_cat_sf"/>
</dbReference>
<sequence length="1882" mass="210441">MSDQEGEQGASENNAGAAGQPAAKSGMEVLLEQQGEMMKLMMKQMETLAARVEVAEEAAAKAASQAGGSAQSGDAELESLKKLPYVPHVEGNPFPARPATLETDMPQMYDLYNDKTYDALSKRTNSSMRYEQLVLAPALSYMHDAIAFSEVTLDWCQDEKDPPTVEELSERVFAAHNTFKGVFSLLNNCYTMLQLRASMESDATSHVGAEALRAKLAFIEEKVYAGSDGLVSDSVLTKWLKEFDTTKAKAVMNTHAKASAKVSTFRDRPGGKGKGAGKGEGGRGSGKGAGANSEVMQRISKGAKMRWVDKAPLPFDHGVSLGDATPPQLEWMAAETERCLGTGAWVRARRRRHVSRVFLVPKPGTNKWRLVMDFRWLNAHCAKSRCKMETLKKLRRLAKPNDWCFSFDLQDGYHVVGIDPAFQEYMQFDVRGELFQCGALPFGWNDSPRIFVKVMKVLVECLRSPRSAEDRREVRKLQSGSKVRRRWAVRRRAGGCGREEHQQGARVLPYMDDFLLLLSSRIEALRARELTSRVLVRLGLSRNEKKGQWEPTQLVEHLGLEVDLKAGQFRVTPARLQKIHLQSKALLSEASRQRRWLPARKLAAFTGLCQSVYLAVPPARLYLRELHFVLSTRRGWGAKVKLTRQAWSDIEWWLRLPAQSRWNGRKIWRSPTRAKVHTDASLFAWGGVLNLKHAARGFWSDELRHLHITHLELEAVYKTVQSFLRELTGKVVRLYCDNQAVVAMLSHFTSRNPELMRRMRRLWILLDLNDIELQARYIRSEANEWADRLSRDRDLDDWRLNRRWFQWAEREWHQHTVDRFASELSAQLPRYYAQWHDPGCEGVDSLAFSWLGEVNWVNPPWSLLDEVAHKLREEKCAATVVAPYWPGQMWFQQLEAMADEVDGRRAAGQAPQAGLASGLKVKVYWPQDDAWYTGTVGDTGSDGLTHIAYEDGDKEDLDMSKERYEVLPAAVQEVTGWDAALQERWRGELGDSSLTELAVQMQGAALGGKTVGNYRPKARAFMAFCEAEGRQWLPATGATVRLYIAHMLDKGTVQASNMQPYLSAINNYHEDMGFPGPAKGRAISRAVKGMARLQVQAAEAAGEEQTVRTWLPAGHVSAVHAHGLGLEPVGRAATELLRACAYVVFAFVTFGRPETGVSMRREHISITGDDISVVLHKEKGRGHVRLRRRLTIPAAGVAGLVQLLQRWQQVRDACWGHRPVTGSEVQGSYWRLPWEQGKLQSAQANGWVQLALGRLGCVPPEGGHFSGHSTRKGACTCARAVGAALEKCCFLGGWSQISSAIHSYIDPAAVPDEHMEKYFGWTTPRWRQQQQRQPGTEHAGLLPSVLDVAEAQRALPSEPIALHVRCPLERVGGWLAQNMLENVMRLPMHFFDTTPSGRIINRFSKDTEVMDTMMPSLMIQFVGCMFTIGTTLIVICVAAYWFVPFLFPVFGLYIVIQRLYIPTSRDLQRIESVTRSPIYATFSETLQGLVTIRAYEMSTYFYNLTDGMIELNAAAVVTQKLGQMWLNLRLESIGMSVVTGAAMLCIYMDTNPGLLGLALTYALEITKYLKHGTDMASQVESKLNAVERQLEYTNLPQEAAAESSPEVMKQLAAADWPAKGAIDVHKVTVRYRPGLPTVLNNLTFSIGAKEKVGIVGRTGSGKSSLFLALFRLMEIESGTVMIDGIDLKNLGLNQVRRAMAMIPQDPFMFVGDVRTNIDPASKLVGGENDARLWAALEKVGLKPVIEDLEEGLDYQVVENGSNFSAGQRQLFCMVRAVLQSSKILLLDEATASVDLETDEFIQSMVRDQFKDCTVLTIAHRLNTIMDSDRAMVLSDGKVVEYDTPLSLLEKDETGEKSFFADLVNQTGKAGAKYLRGLASMDI</sequence>
<keyword evidence="11" id="KW-0233">DNA recombination</keyword>
<proteinExistence type="inferred from homology"/>
<keyword evidence="4 14" id="KW-0812">Transmembrane</keyword>
<dbReference type="GO" id="GO:0015074">
    <property type="term" value="P:DNA integration"/>
    <property type="evidence" value="ECO:0007669"/>
    <property type="project" value="InterPro"/>
</dbReference>
<dbReference type="GO" id="GO:0016887">
    <property type="term" value="F:ATP hydrolysis activity"/>
    <property type="evidence" value="ECO:0007669"/>
    <property type="project" value="InterPro"/>
</dbReference>
<dbReference type="InterPro" id="IPR011010">
    <property type="entry name" value="DNA_brk_join_enz"/>
</dbReference>
<evidence type="ECO:0000259" key="17">
    <source>
        <dbReference type="PROSITE" id="PS50929"/>
    </source>
</evidence>
<dbReference type="Gene3D" id="3.30.70.270">
    <property type="match status" value="1"/>
</dbReference>
<keyword evidence="6" id="KW-0547">Nucleotide-binding</keyword>
<evidence type="ECO:0000256" key="6">
    <source>
        <dbReference type="ARBA" id="ARBA00022741"/>
    </source>
</evidence>
<reference evidence="18 19" key="1">
    <citation type="journal article" date="2015" name="Genome Biol. Evol.">
        <title>Comparative Genomics of a Bacterivorous Green Alga Reveals Evolutionary Causalities and Consequences of Phago-Mixotrophic Mode of Nutrition.</title>
        <authorList>
            <person name="Burns J.A."/>
            <person name="Paasch A."/>
            <person name="Narechania A."/>
            <person name="Kim E."/>
        </authorList>
    </citation>
    <scope>NUCLEOTIDE SEQUENCE [LARGE SCALE GENOMIC DNA]</scope>
    <source>
        <strain evidence="18 19">PLY_AMNH</strain>
    </source>
</reference>
<dbReference type="SUPFAM" id="SSF56672">
    <property type="entry name" value="DNA/RNA polymerases"/>
    <property type="match status" value="1"/>
</dbReference>
<comment type="subcellular location">
    <subcellularLocation>
        <location evidence="1">Vacuole membrane</location>
        <topology evidence="1">Multi-pass membrane protein</topology>
    </subcellularLocation>
</comment>
<feature type="region of interest" description="Disordered" evidence="13">
    <location>
        <begin position="1"/>
        <end position="28"/>
    </location>
</feature>
<evidence type="ECO:0000256" key="10">
    <source>
        <dbReference type="ARBA" id="ARBA00023136"/>
    </source>
</evidence>
<dbReference type="InterPro" id="IPR011527">
    <property type="entry name" value="ABC1_TM_dom"/>
</dbReference>
<protein>
    <submittedName>
        <fullName evidence="18">Uncharacterized protein</fullName>
    </submittedName>
</protein>
<evidence type="ECO:0000259" key="15">
    <source>
        <dbReference type="PROSITE" id="PS50878"/>
    </source>
</evidence>
<dbReference type="InterPro" id="IPR043502">
    <property type="entry name" value="DNA/RNA_pol_sf"/>
</dbReference>
<keyword evidence="19" id="KW-1185">Reference proteome</keyword>
<dbReference type="PROSITE" id="PS00211">
    <property type="entry name" value="ABC_TRANSPORTER_1"/>
    <property type="match status" value="1"/>
</dbReference>
<dbReference type="PANTHER" id="PTHR24223:SF443">
    <property type="entry name" value="MULTIDRUG-RESISTANCE LIKE PROTEIN 1, ISOFORM I"/>
    <property type="match status" value="1"/>
</dbReference>
<dbReference type="Pfam" id="PF00005">
    <property type="entry name" value="ABC_tran"/>
    <property type="match status" value="1"/>
</dbReference>
<keyword evidence="5" id="KW-0677">Repeat</keyword>
<dbReference type="Pfam" id="PF00664">
    <property type="entry name" value="ABC_membrane"/>
    <property type="match status" value="1"/>
</dbReference>
<dbReference type="Gene3D" id="3.40.50.300">
    <property type="entry name" value="P-loop containing nucleotide triphosphate hydrolases"/>
    <property type="match status" value="1"/>
</dbReference>
<evidence type="ECO:0000256" key="2">
    <source>
        <dbReference type="ARBA" id="ARBA00009726"/>
    </source>
</evidence>
<evidence type="ECO:0000256" key="1">
    <source>
        <dbReference type="ARBA" id="ARBA00004128"/>
    </source>
</evidence>